<dbReference type="EMBL" id="AANZ01000005">
    <property type="protein sequence ID" value="EAQ81228.1"/>
    <property type="molecule type" value="Genomic_DNA"/>
</dbReference>
<feature type="region of interest" description="Disordered" evidence="1">
    <location>
        <begin position="181"/>
        <end position="208"/>
    </location>
</feature>
<dbReference type="OrthoDB" id="208996at2"/>
<feature type="region of interest" description="Disordered" evidence="1">
    <location>
        <begin position="328"/>
        <end position="349"/>
    </location>
</feature>
<proteinExistence type="predicted"/>
<evidence type="ECO:0000313" key="4">
    <source>
        <dbReference type="Proteomes" id="UP000004358"/>
    </source>
</evidence>
<protein>
    <submittedName>
        <fullName evidence="3">Uncharacterized protein</fullName>
    </submittedName>
</protein>
<reference evidence="3 4" key="1">
    <citation type="submission" date="2006-02" db="EMBL/GenBank/DDBJ databases">
        <authorList>
            <person name="Amann R."/>
            <person name="Ferriera S."/>
            <person name="Johnson J."/>
            <person name="Kravitz S."/>
            <person name="Halpern A."/>
            <person name="Remington K."/>
            <person name="Beeson K."/>
            <person name="Tran B."/>
            <person name="Rogers Y.-H."/>
            <person name="Friedman R."/>
            <person name="Venter J.C."/>
        </authorList>
    </citation>
    <scope>NUCLEOTIDE SEQUENCE [LARGE SCALE GENOMIC DNA]</scope>
    <source>
        <strain evidence="3 4">DSM 3645</strain>
    </source>
</reference>
<feature type="region of interest" description="Disordered" evidence="1">
    <location>
        <begin position="39"/>
        <end position="90"/>
    </location>
</feature>
<dbReference type="STRING" id="314230.DSM3645_22591"/>
<keyword evidence="2" id="KW-0472">Membrane</keyword>
<keyword evidence="2" id="KW-0812">Transmembrane</keyword>
<name>A3ZPV5_9BACT</name>
<keyword evidence="2" id="KW-1133">Transmembrane helix</keyword>
<evidence type="ECO:0000313" key="3">
    <source>
        <dbReference type="EMBL" id="EAQ81228.1"/>
    </source>
</evidence>
<dbReference type="AlphaFoldDB" id="A3ZPV5"/>
<accession>A3ZPV5</accession>
<feature type="region of interest" description="Disordered" evidence="1">
    <location>
        <begin position="103"/>
        <end position="134"/>
    </location>
</feature>
<dbReference type="Proteomes" id="UP000004358">
    <property type="component" value="Unassembled WGS sequence"/>
</dbReference>
<dbReference type="RefSeq" id="WP_002652417.1">
    <property type="nucleotide sequence ID" value="NZ_CH672376.1"/>
</dbReference>
<gene>
    <name evidence="3" type="ORF">DSM3645_22591</name>
</gene>
<dbReference type="HOGENOM" id="CLU_389654_0_0_0"/>
<evidence type="ECO:0000256" key="1">
    <source>
        <dbReference type="SAM" id="MobiDB-lite"/>
    </source>
</evidence>
<organism evidence="3 4">
    <name type="scientific">Blastopirellula marina DSM 3645</name>
    <dbReference type="NCBI Taxonomy" id="314230"/>
    <lineage>
        <taxon>Bacteria</taxon>
        <taxon>Pseudomonadati</taxon>
        <taxon>Planctomycetota</taxon>
        <taxon>Planctomycetia</taxon>
        <taxon>Pirellulales</taxon>
        <taxon>Pirellulaceae</taxon>
        <taxon>Blastopirellula</taxon>
    </lineage>
</organism>
<feature type="compositionally biased region" description="Low complexity" evidence="1">
    <location>
        <begin position="50"/>
        <end position="89"/>
    </location>
</feature>
<comment type="caution">
    <text evidence="3">The sequence shown here is derived from an EMBL/GenBank/DDBJ whole genome shotgun (WGS) entry which is preliminary data.</text>
</comment>
<evidence type="ECO:0000256" key="2">
    <source>
        <dbReference type="SAM" id="Phobius"/>
    </source>
</evidence>
<feature type="compositionally biased region" description="Polar residues" evidence="1">
    <location>
        <begin position="117"/>
        <end position="131"/>
    </location>
</feature>
<feature type="transmembrane region" description="Helical" evidence="2">
    <location>
        <begin position="147"/>
        <end position="170"/>
    </location>
</feature>
<feature type="compositionally biased region" description="Low complexity" evidence="1">
    <location>
        <begin position="191"/>
        <end position="204"/>
    </location>
</feature>
<sequence>MKHAELIGQILPCPKCGSMVQIIAPGAASDLSAADAANAKTVHLPPTEAPPKSSAKSNAAKKTPSSKTAATSRPAVAPCPAAAAASPAESSEELFANAAQMLSDDVPPENPSPAEATPQSSSTAAKPSPSETPAAIPVAPKFATYRLIAMIGGGVVVGGLLMALVVRAILLDDTPVAQSDAPIATSPVDSAPQSPAEKPAPAAETPDEKIAVETPVENQATDEAAPVEAAMPADADPMPMKAAVAKADPVEMPLDETQPQENPFLFDDPVRAKPSIEDAAVEAPETTDEQRMKFANDPLTGVLGEAFPLFDESMFDAPTSDSIVDTDEPVPAVPESDEPLPPGPIVEKPAPRTVNISARLNDPYLSAKFRKIPLMDHLRNLIRWSTIPISVDPLALQSADVAGDKKIDINLSGTNTGNLLRAAVEPLRMSVDVTADHIRIVPLKQSGDKPPTIRFPADDLATDEKAMAELAYTLTHLVEPTSWQGAGGTYTCRTGKKELLLSADSKTIFQAMVTVEKLRVARGKSPLSRYDAKLFKLQPRSEQAAAMLDKKVQLSFAEPAELLEIVEQLEDATGTVILIDWESLLREGWNPDTKGTMFAIDVTLREALESLLKPLEMDFRMIDERTLQIAMKSDIAQNGFVELYPINELADGPTQAAALIHRLKTELAIADDPEFALLYDEPSKHLLVRLPQPQQQELAEALAKMRAP</sequence>
<dbReference type="eggNOG" id="ENOG5033W3E">
    <property type="taxonomic scope" value="Bacteria"/>
</dbReference>